<feature type="transmembrane region" description="Helical" evidence="1">
    <location>
        <begin position="142"/>
        <end position="165"/>
    </location>
</feature>
<proteinExistence type="predicted"/>
<keyword evidence="1" id="KW-0812">Transmembrane</keyword>
<protein>
    <recommendedName>
        <fullName evidence="3">Heparan-alpha-glucosaminide N-acetyltransferase catalytic domain-containing protein</fullName>
    </recommendedName>
</protein>
<sequence length="318" mass="35065">MVMVHAAATWAPPTASTTSLLAIIIAGLGGLAAPLFVTVGGWVTVQSSWSMRKAMIRFAFLMLAQVLVNVCAPHLFDPFTPGVLSLFAILYLLAPLWLKLANNVTIWGASLTFIVVVNWVFLPGDSGLVWDDRINAIGLGQIIGHFVYSGTYPVFPWIFFSILGAGINIHAPSMQKTCLVITTGMIVCIAFLLRSIENGIPFAQPTGSATLTFFPANAPFLVGACTGVLVLWVLLEKRKPFKGLNQLGRLSLTLYIVHFIPLYFGSTLTLSWHTAIPIVVLFTMLWWPITVYHQTRFPTYSLEYALQRISRHEEERAP</sequence>
<feature type="transmembrane region" description="Helical" evidence="1">
    <location>
        <begin position="177"/>
        <end position="196"/>
    </location>
</feature>
<keyword evidence="1" id="KW-1133">Transmembrane helix</keyword>
<feature type="transmembrane region" description="Helical" evidence="1">
    <location>
        <begin position="20"/>
        <end position="43"/>
    </location>
</feature>
<accession>Q2Q0E6</accession>
<feature type="transmembrane region" description="Helical" evidence="1">
    <location>
        <begin position="55"/>
        <end position="76"/>
    </location>
</feature>
<dbReference type="AlphaFoldDB" id="Q2Q0E6"/>
<keyword evidence="1" id="KW-0472">Membrane</keyword>
<feature type="transmembrane region" description="Helical" evidence="1">
    <location>
        <begin position="270"/>
        <end position="289"/>
    </location>
</feature>
<evidence type="ECO:0000313" key="2">
    <source>
        <dbReference type="EMBL" id="ABB82984.1"/>
    </source>
</evidence>
<organism evidence="2">
    <name type="scientific">uncultured organism HF10_3D09</name>
    <dbReference type="NCBI Taxonomy" id="357603"/>
    <lineage>
        <taxon>unclassified sequences</taxon>
        <taxon>environmental samples</taxon>
    </lineage>
</organism>
<evidence type="ECO:0008006" key="3">
    <source>
        <dbReference type="Google" id="ProtNLM"/>
    </source>
</evidence>
<feature type="transmembrane region" description="Helical" evidence="1">
    <location>
        <begin position="105"/>
        <end position="122"/>
    </location>
</feature>
<reference evidence="2" key="1">
    <citation type="journal article" date="2006" name="Nature">
        <title>Proteorhodopsin lateral gene transfer between marine planktonic Bacteria and Archaea.</title>
        <authorList>
            <person name="Frigaard N.U."/>
            <person name="Martinez A."/>
            <person name="Mincer T.J."/>
            <person name="DeLong E.F."/>
        </authorList>
    </citation>
    <scope>NUCLEOTIDE SEQUENCE</scope>
</reference>
<evidence type="ECO:0000256" key="1">
    <source>
        <dbReference type="SAM" id="Phobius"/>
    </source>
</evidence>
<feature type="transmembrane region" description="Helical" evidence="1">
    <location>
        <begin position="216"/>
        <end position="235"/>
    </location>
</feature>
<dbReference type="EMBL" id="DQ257435">
    <property type="protein sequence ID" value="ABB82984.1"/>
    <property type="molecule type" value="Genomic_DNA"/>
</dbReference>
<feature type="transmembrane region" description="Helical" evidence="1">
    <location>
        <begin position="82"/>
        <end position="98"/>
    </location>
</feature>
<feature type="transmembrane region" description="Helical" evidence="1">
    <location>
        <begin position="247"/>
        <end position="264"/>
    </location>
</feature>
<name>Q2Q0E6_9ZZZZ</name>